<dbReference type="SMART" id="SM00267">
    <property type="entry name" value="GGDEF"/>
    <property type="match status" value="1"/>
</dbReference>
<dbReference type="InterPro" id="IPR050469">
    <property type="entry name" value="Diguanylate_Cyclase"/>
</dbReference>
<evidence type="ECO:0000259" key="6">
    <source>
        <dbReference type="PROSITE" id="PS50887"/>
    </source>
</evidence>
<dbReference type="SUPFAM" id="SSF52172">
    <property type="entry name" value="CheY-like"/>
    <property type="match status" value="2"/>
</dbReference>
<gene>
    <name evidence="7" type="ORF">ACFOEK_00505</name>
</gene>
<evidence type="ECO:0000313" key="8">
    <source>
        <dbReference type="Proteomes" id="UP001595476"/>
    </source>
</evidence>
<dbReference type="InterPro" id="IPR029787">
    <property type="entry name" value="Nucleotide_cyclase"/>
</dbReference>
<organism evidence="7 8">
    <name type="scientific">Litoribrevibacter euphylliae</name>
    <dbReference type="NCBI Taxonomy" id="1834034"/>
    <lineage>
        <taxon>Bacteria</taxon>
        <taxon>Pseudomonadati</taxon>
        <taxon>Pseudomonadota</taxon>
        <taxon>Gammaproteobacteria</taxon>
        <taxon>Oceanospirillales</taxon>
        <taxon>Oceanospirillaceae</taxon>
        <taxon>Litoribrevibacter</taxon>
    </lineage>
</organism>
<evidence type="ECO:0000313" key="7">
    <source>
        <dbReference type="EMBL" id="MFC3149499.1"/>
    </source>
</evidence>
<dbReference type="PANTHER" id="PTHR45138:SF9">
    <property type="entry name" value="DIGUANYLATE CYCLASE DGCM-RELATED"/>
    <property type="match status" value="1"/>
</dbReference>
<dbReference type="InterPro" id="IPR001789">
    <property type="entry name" value="Sig_transdc_resp-reg_receiver"/>
</dbReference>
<proteinExistence type="predicted"/>
<keyword evidence="8" id="KW-1185">Reference proteome</keyword>
<dbReference type="InterPro" id="IPR000160">
    <property type="entry name" value="GGDEF_dom"/>
</dbReference>
<dbReference type="Pfam" id="PF00990">
    <property type="entry name" value="GGDEF"/>
    <property type="match status" value="1"/>
</dbReference>
<dbReference type="Gene3D" id="3.30.70.270">
    <property type="match status" value="1"/>
</dbReference>
<dbReference type="Pfam" id="PF00072">
    <property type="entry name" value="Response_reg"/>
    <property type="match status" value="1"/>
</dbReference>
<dbReference type="Gene3D" id="3.40.50.2300">
    <property type="match status" value="2"/>
</dbReference>
<keyword evidence="7" id="KW-0808">Transferase</keyword>
<comment type="catalytic activity">
    <reaction evidence="2">
        <text>2 GTP = 3',3'-c-di-GMP + 2 diphosphate</text>
        <dbReference type="Rhea" id="RHEA:24898"/>
        <dbReference type="ChEBI" id="CHEBI:33019"/>
        <dbReference type="ChEBI" id="CHEBI:37565"/>
        <dbReference type="ChEBI" id="CHEBI:58805"/>
        <dbReference type="EC" id="2.7.7.65"/>
    </reaction>
</comment>
<sequence length="550" mass="61916">MTDSNTNTTNTAPQTPSSDQNTAVSKATTQSRRLISTWQAFNKAGWNQDNLKQLALINQRLISYAERYQDEDHLTVAQAIDQVINQCLEQLEQSKLDLLTQRVRDLAKITLRKSDKKQEEESPPQLKLRKPIYLAISDENYANKLSKQLSYFGLQCKQLTSILDIEQHLRITPPSILVIDTDFSGTQDSGVNFIQELKSQNRLSFPVSFLSRNNCNLETRLKAIRTGSKSFYLDSVDPGRLIESIDIESSDNQDNDYRVLVLDDSRSQAHFIDTTLKKAKMTAKVITDPLLILDTLEEFQPDLVVLDMYMPGCTGSELAHIIRQHEKWVSMPIVFLSAEDDINKQLQAMSLGGGDDFLTKPINPDHLIRTIRNRGSRAKSLLALMVRDSLTGLYNHTHTLHKLDNALQQNQRDKTPLSFAMLDIDHFKKVNDTYGHPIGDKVIKSLALFLKQRLRKSDVIGRYGGEEFAVVLPNTSATDAVMIFNEILSKFRNIAQSAGDKDFNVTFSCGIAALSPDIKDASSLSELADKALYEAKRAGRNCVRLYSGTE</sequence>
<evidence type="ECO:0000259" key="5">
    <source>
        <dbReference type="PROSITE" id="PS50110"/>
    </source>
</evidence>
<keyword evidence="7" id="KW-0548">Nucleotidyltransferase</keyword>
<dbReference type="InterPro" id="IPR011006">
    <property type="entry name" value="CheY-like_superfamily"/>
</dbReference>
<dbReference type="PROSITE" id="PS50110">
    <property type="entry name" value="RESPONSE_REGULATORY"/>
    <property type="match status" value="1"/>
</dbReference>
<feature type="compositionally biased region" description="Low complexity" evidence="4">
    <location>
        <begin position="1"/>
        <end position="11"/>
    </location>
</feature>
<feature type="compositionally biased region" description="Polar residues" evidence="4">
    <location>
        <begin position="12"/>
        <end position="28"/>
    </location>
</feature>
<dbReference type="InterPro" id="IPR043128">
    <property type="entry name" value="Rev_trsase/Diguanyl_cyclase"/>
</dbReference>
<keyword evidence="3" id="KW-0597">Phosphoprotein</keyword>
<evidence type="ECO:0000256" key="2">
    <source>
        <dbReference type="ARBA" id="ARBA00034247"/>
    </source>
</evidence>
<evidence type="ECO:0000256" key="1">
    <source>
        <dbReference type="ARBA" id="ARBA00012528"/>
    </source>
</evidence>
<evidence type="ECO:0000256" key="4">
    <source>
        <dbReference type="SAM" id="MobiDB-lite"/>
    </source>
</evidence>
<dbReference type="PROSITE" id="PS50887">
    <property type="entry name" value="GGDEF"/>
    <property type="match status" value="1"/>
</dbReference>
<protein>
    <recommendedName>
        <fullName evidence="1">diguanylate cyclase</fullName>
        <ecNumber evidence="1">2.7.7.65</ecNumber>
    </recommendedName>
</protein>
<dbReference type="SMART" id="SM00448">
    <property type="entry name" value="REC"/>
    <property type="match status" value="1"/>
</dbReference>
<reference evidence="8" key="1">
    <citation type="journal article" date="2019" name="Int. J. Syst. Evol. Microbiol.">
        <title>The Global Catalogue of Microorganisms (GCM) 10K type strain sequencing project: providing services to taxonomists for standard genome sequencing and annotation.</title>
        <authorList>
            <consortium name="The Broad Institute Genomics Platform"/>
            <consortium name="The Broad Institute Genome Sequencing Center for Infectious Disease"/>
            <person name="Wu L."/>
            <person name="Ma J."/>
        </authorList>
    </citation>
    <scope>NUCLEOTIDE SEQUENCE [LARGE SCALE GENOMIC DNA]</scope>
    <source>
        <strain evidence="8">KCTC 52438</strain>
    </source>
</reference>
<dbReference type="CDD" id="cd01949">
    <property type="entry name" value="GGDEF"/>
    <property type="match status" value="1"/>
</dbReference>
<dbReference type="SUPFAM" id="SSF55073">
    <property type="entry name" value="Nucleotide cyclase"/>
    <property type="match status" value="1"/>
</dbReference>
<dbReference type="Proteomes" id="UP001595476">
    <property type="component" value="Unassembled WGS sequence"/>
</dbReference>
<feature type="region of interest" description="Disordered" evidence="4">
    <location>
        <begin position="1"/>
        <end position="28"/>
    </location>
</feature>
<dbReference type="EC" id="2.7.7.65" evidence="1"/>
<feature type="modified residue" description="4-aspartylphosphate" evidence="3">
    <location>
        <position position="307"/>
    </location>
</feature>
<name>A0ABV7HA24_9GAMM</name>
<evidence type="ECO:0000256" key="3">
    <source>
        <dbReference type="PROSITE-ProRule" id="PRU00169"/>
    </source>
</evidence>
<dbReference type="GO" id="GO:0052621">
    <property type="term" value="F:diguanylate cyclase activity"/>
    <property type="evidence" value="ECO:0007669"/>
    <property type="project" value="UniProtKB-EC"/>
</dbReference>
<dbReference type="PANTHER" id="PTHR45138">
    <property type="entry name" value="REGULATORY COMPONENTS OF SENSORY TRANSDUCTION SYSTEM"/>
    <property type="match status" value="1"/>
</dbReference>
<comment type="caution">
    <text evidence="7">The sequence shown here is derived from an EMBL/GenBank/DDBJ whole genome shotgun (WGS) entry which is preliminary data.</text>
</comment>
<dbReference type="NCBIfam" id="TIGR00254">
    <property type="entry name" value="GGDEF"/>
    <property type="match status" value="1"/>
</dbReference>
<accession>A0ABV7HA24</accession>
<dbReference type="EMBL" id="JBHRSZ010000001">
    <property type="protein sequence ID" value="MFC3149499.1"/>
    <property type="molecule type" value="Genomic_DNA"/>
</dbReference>
<dbReference type="CDD" id="cd00156">
    <property type="entry name" value="REC"/>
    <property type="match status" value="1"/>
</dbReference>
<dbReference type="RefSeq" id="WP_386714541.1">
    <property type="nucleotide sequence ID" value="NZ_JBHRSZ010000001.1"/>
</dbReference>
<feature type="domain" description="Response regulatory" evidence="5">
    <location>
        <begin position="258"/>
        <end position="375"/>
    </location>
</feature>
<feature type="domain" description="GGDEF" evidence="6">
    <location>
        <begin position="415"/>
        <end position="548"/>
    </location>
</feature>